<feature type="transmembrane region" description="Helical" evidence="1">
    <location>
        <begin position="20"/>
        <end position="53"/>
    </location>
</feature>
<protein>
    <submittedName>
        <fullName evidence="3">TctA family transporter</fullName>
    </submittedName>
</protein>
<feature type="transmembrane region" description="Helical" evidence="1">
    <location>
        <begin position="414"/>
        <end position="430"/>
    </location>
</feature>
<dbReference type="OrthoDB" id="9781349at2"/>
<feature type="transmembrane region" description="Helical" evidence="1">
    <location>
        <begin position="354"/>
        <end position="378"/>
    </location>
</feature>
<dbReference type="PANTHER" id="PTHR35342:SF5">
    <property type="entry name" value="TRICARBOXYLIC TRANSPORT PROTEIN"/>
    <property type="match status" value="1"/>
</dbReference>
<dbReference type="AlphaFoldDB" id="A0A561T4M2"/>
<dbReference type="InterPro" id="IPR002823">
    <property type="entry name" value="DUF112_TM"/>
</dbReference>
<dbReference type="Proteomes" id="UP000321261">
    <property type="component" value="Unassembled WGS sequence"/>
</dbReference>
<keyword evidence="4" id="KW-1185">Reference proteome</keyword>
<evidence type="ECO:0000259" key="2">
    <source>
        <dbReference type="Pfam" id="PF01970"/>
    </source>
</evidence>
<evidence type="ECO:0000313" key="3">
    <source>
        <dbReference type="EMBL" id="TWF82049.1"/>
    </source>
</evidence>
<dbReference type="EMBL" id="VIWU01000001">
    <property type="protein sequence ID" value="TWF82049.1"/>
    <property type="molecule type" value="Genomic_DNA"/>
</dbReference>
<feature type="transmembrane region" description="Helical" evidence="1">
    <location>
        <begin position="467"/>
        <end position="488"/>
    </location>
</feature>
<feature type="transmembrane region" description="Helical" evidence="1">
    <location>
        <begin position="136"/>
        <end position="160"/>
    </location>
</feature>
<accession>A0A561T4M2</accession>
<keyword evidence="1" id="KW-0472">Membrane</keyword>
<reference evidence="3 4" key="1">
    <citation type="submission" date="2019-06" db="EMBL/GenBank/DDBJ databases">
        <title>Sequencing the genomes of 1000 actinobacteria strains.</title>
        <authorList>
            <person name="Klenk H.-P."/>
        </authorList>
    </citation>
    <scope>NUCLEOTIDE SEQUENCE [LARGE SCALE GENOMIC DNA]</scope>
    <source>
        <strain evidence="3 4">DSM 45671</strain>
    </source>
</reference>
<keyword evidence="1" id="KW-0812">Transmembrane</keyword>
<feature type="transmembrane region" description="Helical" evidence="1">
    <location>
        <begin position="106"/>
        <end position="130"/>
    </location>
</feature>
<sequence>MLESAIEALQILVSPQHLVWLFIGVAIGLVLGLIPGLGGLTGMAVLLPLIVGLEPASGIAMLIGLNAATTIGDTFPSVLMGVPGTAASQATVLDGYPMARKGLANVALGAAFTSNMLGGFIGAVVLLVLIPLARPIIVGMGSPQLFMLTLLGFSLVAVLARGAVGPAFMSGLIGMLLATIGSASMTGEYRFVGGIFYLYDGLDLSVLAVGLFAIPSVMSLLTQNQAVARTLAHQRGGVLRGARAALRHKGVLVGNSLLGSALGIVPGIGGSVIDWITYGATKQAVRKDRDQFGKGDIRGVMAPEAANNAKDGGVLVPTLMFGIPGSATAAILLGGFATMGIATGPSMLRAENLYLIFVIIWTLVLANAIGAMSSAALAGTLSKISLLKPYTYGPFLLVIMVIAAYQAGVRWGDVVAVIVIGLLAWLMQALKWPRPPLLIGFVLGTGAESYLWISVGRYEWSWLTQPSVIVIGLLIVLTLIAGFTDVFGRLLGRFAGARTMTEPAEEANRG</sequence>
<evidence type="ECO:0000313" key="4">
    <source>
        <dbReference type="Proteomes" id="UP000321261"/>
    </source>
</evidence>
<feature type="domain" description="DUF112" evidence="2">
    <location>
        <begin position="18"/>
        <end position="438"/>
    </location>
</feature>
<name>A0A561T4M2_9PSEU</name>
<feature type="transmembrane region" description="Helical" evidence="1">
    <location>
        <begin position="167"/>
        <end position="184"/>
    </location>
</feature>
<evidence type="ECO:0000256" key="1">
    <source>
        <dbReference type="SAM" id="Phobius"/>
    </source>
</evidence>
<feature type="transmembrane region" description="Helical" evidence="1">
    <location>
        <begin position="390"/>
        <end position="408"/>
    </location>
</feature>
<dbReference type="PANTHER" id="PTHR35342">
    <property type="entry name" value="TRICARBOXYLIC TRANSPORT PROTEIN"/>
    <property type="match status" value="1"/>
</dbReference>
<organism evidence="3 4">
    <name type="scientific">Pseudonocardia hierapolitana</name>
    <dbReference type="NCBI Taxonomy" id="1128676"/>
    <lineage>
        <taxon>Bacteria</taxon>
        <taxon>Bacillati</taxon>
        <taxon>Actinomycetota</taxon>
        <taxon>Actinomycetes</taxon>
        <taxon>Pseudonocardiales</taxon>
        <taxon>Pseudonocardiaceae</taxon>
        <taxon>Pseudonocardia</taxon>
    </lineage>
</organism>
<proteinExistence type="predicted"/>
<keyword evidence="1" id="KW-1133">Transmembrane helix</keyword>
<comment type="caution">
    <text evidence="3">The sequence shown here is derived from an EMBL/GenBank/DDBJ whole genome shotgun (WGS) entry which is preliminary data.</text>
</comment>
<feature type="transmembrane region" description="Helical" evidence="1">
    <location>
        <begin position="437"/>
        <end position="455"/>
    </location>
</feature>
<dbReference type="RefSeq" id="WP_147260445.1">
    <property type="nucleotide sequence ID" value="NZ_VIWU01000001.1"/>
</dbReference>
<dbReference type="Pfam" id="PF01970">
    <property type="entry name" value="TctA"/>
    <property type="match status" value="1"/>
</dbReference>
<feature type="transmembrane region" description="Helical" evidence="1">
    <location>
        <begin position="319"/>
        <end position="342"/>
    </location>
</feature>
<gene>
    <name evidence="3" type="ORF">FHX44_117994</name>
</gene>